<proteinExistence type="predicted"/>
<comment type="caution">
    <text evidence="2">The sequence shown here is derived from an EMBL/GenBank/DDBJ whole genome shotgun (WGS) entry which is preliminary data.</text>
</comment>
<dbReference type="EMBL" id="JABFXE010000187">
    <property type="protein sequence ID" value="NUQ87690.1"/>
    <property type="molecule type" value="Genomic_DNA"/>
</dbReference>
<sequence>MSSPRPPRAQRLRRNGFRRGIAAVGAAGLAAAVAAPSLPVLTASAEEAAADAVTVVLDPSYQQAEFEGWGTSL</sequence>
<gene>
    <name evidence="2" type="ORF">HOQ43_04410</name>
</gene>
<organism evidence="2 3">
    <name type="scientific">Glycomyces artemisiae</name>
    <dbReference type="NCBI Taxonomy" id="1076443"/>
    <lineage>
        <taxon>Bacteria</taxon>
        <taxon>Bacillati</taxon>
        <taxon>Actinomycetota</taxon>
        <taxon>Actinomycetes</taxon>
        <taxon>Glycomycetales</taxon>
        <taxon>Glycomycetaceae</taxon>
        <taxon>Glycomyces</taxon>
    </lineage>
</organism>
<dbReference type="Proteomes" id="UP000574690">
    <property type="component" value="Unassembled WGS sequence"/>
</dbReference>
<feature type="non-terminal residue" evidence="2">
    <location>
        <position position="73"/>
    </location>
</feature>
<feature type="signal peptide" evidence="1">
    <location>
        <begin position="1"/>
        <end position="34"/>
    </location>
</feature>
<evidence type="ECO:0000313" key="2">
    <source>
        <dbReference type="EMBL" id="NUQ87690.1"/>
    </source>
</evidence>
<reference evidence="2 3" key="1">
    <citation type="submission" date="2020-05" db="EMBL/GenBank/DDBJ databases">
        <title>DNA-SIP metagenomic assembled genomes.</title>
        <authorList>
            <person name="Yu J."/>
        </authorList>
    </citation>
    <scope>NUCLEOTIDE SEQUENCE [LARGE SCALE GENOMIC DNA]</scope>
    <source>
        <strain evidence="2">Bin5.27</strain>
    </source>
</reference>
<evidence type="ECO:0008006" key="4">
    <source>
        <dbReference type="Google" id="ProtNLM"/>
    </source>
</evidence>
<evidence type="ECO:0000256" key="1">
    <source>
        <dbReference type="SAM" id="SignalP"/>
    </source>
</evidence>
<name>A0A850CAU8_9ACTN</name>
<protein>
    <recommendedName>
        <fullName evidence="4">TAT (Twin-arginine translocation) pathway-exported protein</fullName>
    </recommendedName>
</protein>
<evidence type="ECO:0000313" key="3">
    <source>
        <dbReference type="Proteomes" id="UP000574690"/>
    </source>
</evidence>
<dbReference type="InterPro" id="IPR006311">
    <property type="entry name" value="TAT_signal"/>
</dbReference>
<dbReference type="PROSITE" id="PS51318">
    <property type="entry name" value="TAT"/>
    <property type="match status" value="1"/>
</dbReference>
<keyword evidence="1" id="KW-0732">Signal</keyword>
<dbReference type="AlphaFoldDB" id="A0A850CAU8"/>
<accession>A0A850CAU8</accession>
<feature type="chain" id="PRO_5039307705" description="TAT (Twin-arginine translocation) pathway-exported protein" evidence="1">
    <location>
        <begin position="35"/>
        <end position="73"/>
    </location>
</feature>